<dbReference type="GO" id="GO:0046872">
    <property type="term" value="F:metal ion binding"/>
    <property type="evidence" value="ECO:0007669"/>
    <property type="project" value="UniProtKB-KW"/>
</dbReference>
<dbReference type="Pfam" id="PF23500">
    <property type="entry name" value="DUF7133"/>
    <property type="match status" value="1"/>
</dbReference>
<dbReference type="EMBL" id="JAHVHU010000009">
    <property type="protein sequence ID" value="MBY5958661.1"/>
    <property type="molecule type" value="Genomic_DNA"/>
</dbReference>
<name>A0A953LBL4_9BACT</name>
<evidence type="ECO:0000256" key="4">
    <source>
        <dbReference type="PROSITE-ProRule" id="PRU00433"/>
    </source>
</evidence>
<accession>A0A953LBL4</accession>
<dbReference type="InterPro" id="IPR055557">
    <property type="entry name" value="DUF7133"/>
</dbReference>
<dbReference type="Gene3D" id="1.10.760.10">
    <property type="entry name" value="Cytochrome c-like domain"/>
    <property type="match status" value="1"/>
</dbReference>
<evidence type="ECO:0000256" key="3">
    <source>
        <dbReference type="ARBA" id="ARBA00023004"/>
    </source>
</evidence>
<dbReference type="Gene3D" id="2.120.10.30">
    <property type="entry name" value="TolB, C-terminal domain"/>
    <property type="match status" value="1"/>
</dbReference>
<dbReference type="PANTHER" id="PTHR33546">
    <property type="entry name" value="LARGE, MULTIFUNCTIONAL SECRETED PROTEIN-RELATED"/>
    <property type="match status" value="1"/>
</dbReference>
<feature type="domain" description="Cytochrome c" evidence="5">
    <location>
        <begin position="907"/>
        <end position="1043"/>
    </location>
</feature>
<evidence type="ECO:0000259" key="5">
    <source>
        <dbReference type="PROSITE" id="PS51007"/>
    </source>
</evidence>
<evidence type="ECO:0000256" key="2">
    <source>
        <dbReference type="ARBA" id="ARBA00022723"/>
    </source>
</evidence>
<dbReference type="SMART" id="SM00567">
    <property type="entry name" value="EZ_HEAT"/>
    <property type="match status" value="3"/>
</dbReference>
<proteinExistence type="predicted"/>
<dbReference type="PROSITE" id="PS51257">
    <property type="entry name" value="PROKAR_LIPOPROTEIN"/>
    <property type="match status" value="1"/>
</dbReference>
<keyword evidence="3 4" id="KW-0408">Iron</keyword>
<gene>
    <name evidence="6" type="ORF">KUV50_10985</name>
</gene>
<dbReference type="AlphaFoldDB" id="A0A953LBL4"/>
<dbReference type="SUPFAM" id="SSF50952">
    <property type="entry name" value="Soluble quinoprotein glucose dehydrogenase"/>
    <property type="match status" value="1"/>
</dbReference>
<dbReference type="GO" id="GO:0020037">
    <property type="term" value="F:heme binding"/>
    <property type="evidence" value="ECO:0007669"/>
    <property type="project" value="InterPro"/>
</dbReference>
<dbReference type="GO" id="GO:0009055">
    <property type="term" value="F:electron transfer activity"/>
    <property type="evidence" value="ECO:0007669"/>
    <property type="project" value="InterPro"/>
</dbReference>
<dbReference type="Proteomes" id="UP000753961">
    <property type="component" value="Unassembled WGS sequence"/>
</dbReference>
<dbReference type="InterPro" id="IPR009056">
    <property type="entry name" value="Cyt_c-like_dom"/>
</dbReference>
<reference evidence="6" key="1">
    <citation type="submission" date="2021-06" db="EMBL/GenBank/DDBJ databases">
        <title>44 bacteria genomes isolated from Dapeng, Shenzhen.</title>
        <authorList>
            <person name="Zheng W."/>
            <person name="Yu S."/>
            <person name="Huang Y."/>
        </authorList>
    </citation>
    <scope>NUCLEOTIDE SEQUENCE</scope>
    <source>
        <strain evidence="6">DP5N28-2</strain>
    </source>
</reference>
<evidence type="ECO:0000313" key="7">
    <source>
        <dbReference type="Proteomes" id="UP000753961"/>
    </source>
</evidence>
<dbReference type="InterPro" id="IPR011042">
    <property type="entry name" value="6-blade_b-propeller_TolB-like"/>
</dbReference>
<keyword evidence="7" id="KW-1185">Reference proteome</keyword>
<organism evidence="6 7">
    <name type="scientific">Membranihabitans marinus</name>
    <dbReference type="NCBI Taxonomy" id="1227546"/>
    <lineage>
        <taxon>Bacteria</taxon>
        <taxon>Pseudomonadati</taxon>
        <taxon>Bacteroidota</taxon>
        <taxon>Saprospiria</taxon>
        <taxon>Saprospirales</taxon>
        <taxon>Saprospiraceae</taxon>
        <taxon>Membranihabitans</taxon>
    </lineage>
</organism>
<dbReference type="RefSeq" id="WP_222580194.1">
    <property type="nucleotide sequence ID" value="NZ_JAHVHU010000009.1"/>
</dbReference>
<dbReference type="Gene3D" id="1.25.10.10">
    <property type="entry name" value="Leucine-rich Repeat Variant"/>
    <property type="match status" value="1"/>
</dbReference>
<dbReference type="NCBIfam" id="TIGR02603">
    <property type="entry name" value="CxxCH_TIGR02603"/>
    <property type="match status" value="1"/>
</dbReference>
<evidence type="ECO:0000256" key="1">
    <source>
        <dbReference type="ARBA" id="ARBA00022617"/>
    </source>
</evidence>
<dbReference type="InterPro" id="IPR016024">
    <property type="entry name" value="ARM-type_fold"/>
</dbReference>
<evidence type="ECO:0000313" key="6">
    <source>
        <dbReference type="EMBL" id="MBY5958661.1"/>
    </source>
</evidence>
<keyword evidence="2 4" id="KW-0479">Metal-binding</keyword>
<dbReference type="SUPFAM" id="SSF48371">
    <property type="entry name" value="ARM repeat"/>
    <property type="match status" value="1"/>
</dbReference>
<dbReference type="InterPro" id="IPR004155">
    <property type="entry name" value="PBS_lyase_HEAT"/>
</dbReference>
<dbReference type="PROSITE" id="PS51007">
    <property type="entry name" value="CYTC"/>
    <property type="match status" value="1"/>
</dbReference>
<dbReference type="InterPro" id="IPR011989">
    <property type="entry name" value="ARM-like"/>
</dbReference>
<dbReference type="SUPFAM" id="SSF46626">
    <property type="entry name" value="Cytochrome c"/>
    <property type="match status" value="1"/>
</dbReference>
<dbReference type="InterPro" id="IPR013427">
    <property type="entry name" value="Haem-bd_dom_put"/>
</dbReference>
<keyword evidence="1 4" id="KW-0349">Heme</keyword>
<dbReference type="PANTHER" id="PTHR33546:SF1">
    <property type="entry name" value="LARGE, MULTIFUNCTIONAL SECRETED PROTEIN"/>
    <property type="match status" value="1"/>
</dbReference>
<sequence length="1054" mass="115942">MKNRKRTEPVNSHFKVRYIPSALVLIILILFVSACTSPEPPNNGFNVPEGFTIEPVVDSSLIAYPFFASFDPDGRLFVFESTEANEMSTEDMLAEPSYQVRLLTDTDQDGIFDESTVYADKIPFPMGGTFHDGSLYVVASPDLLKLTDTNGDGIADEREVVLTGWTLNVNGAILSGPFMGPDGRFYMAGARRGFDVTSQEGVRFQGKGARIWRCLPDGSELEWLSGGGFDNSIEIDFMPSGDPIGTMTYFRDPADGQRDALMHWVKGGVYPKPQAVIAEDKLKLTGDLMPVVTKMPRVAPSGIVRFRGDQWGSDYEGAWFSAIFNTGQILRHNIRPEGSSYVSEEETFLSANLPDIHPTDVLQDGNGNMLVVVTGGWFIKGCPLSRVAKPNVPGGIYRIKKNGTPEKKDPWGTTIAFSEMTPEETLTFVEDDRPLVRKKALEHLIALGGTSTESLSTLYESEDELVRLEAIYALHRIGTEKGNERVRSGLLDAKAEVRTAAARLSGLAKDQQAVSTLMNLVVTDPSLPVRRQAATALGQIGDAESVPALIEASVNAEDRFLLHAIRYALITLNQTDPMVSALNHTSSSVRITALMVLDQLDDSPLTKEQVRPFLDSEEKPLQEAGIWVTRHHSEWSSMVTDYLKGRLNAKTLSEEELDDLKNLMISFCGDSEMQSYIRQTLTRSSSSEPVRLALLGVMRQCAGSVPQEWIVSLGKQLQSSSEVVRSTALSVIETRQIEELEPELTNLLASSAQEPALYLKVLNARLTSQPELSEKEFGQVQSYMDSTFSMPVRRSAIQVMDRASLNEDQLVLLAKSSLPEADEVVFPGLVRVFEKDSTAEIGELVVGSLLKQQDLLGALSEQDLTNVLKGYPTSVQQSAEPLMETLRQQNANRLSQLHAMEEGLVKGDVGRGRDLFFGKAICSTCHAIGQDGDDFGPDLTNIGAIRSKHDLLEAIAFPSVSFAREYETYVIKTAERTYTGVLKESLAEDVVVVKTAPGQEIRIAREDILSMEPGDLSLMPPGLDQALSNQELSDLIAFMEALPYTVDRLLELSE</sequence>
<dbReference type="Pfam" id="PF13646">
    <property type="entry name" value="HEAT_2"/>
    <property type="match status" value="1"/>
</dbReference>
<protein>
    <submittedName>
        <fullName evidence="6">HEAT repeat domain-containing protein</fullName>
    </submittedName>
</protein>
<comment type="caution">
    <text evidence="6">The sequence shown here is derived from an EMBL/GenBank/DDBJ whole genome shotgun (WGS) entry which is preliminary data.</text>
</comment>
<dbReference type="InterPro" id="IPR011041">
    <property type="entry name" value="Quinoprot_gluc/sorb_DH_b-prop"/>
</dbReference>
<dbReference type="InterPro" id="IPR036909">
    <property type="entry name" value="Cyt_c-like_dom_sf"/>
</dbReference>